<comment type="caution">
    <text evidence="1">The sequence shown here is derived from an EMBL/GenBank/DDBJ whole genome shotgun (WGS) entry which is preliminary data.</text>
</comment>
<proteinExistence type="predicted"/>
<dbReference type="AlphaFoldDB" id="A0A645ATE6"/>
<accession>A0A645ATE6</accession>
<evidence type="ECO:0008006" key="2">
    <source>
        <dbReference type="Google" id="ProtNLM"/>
    </source>
</evidence>
<name>A0A645ATE6_9ZZZZ</name>
<evidence type="ECO:0000313" key="1">
    <source>
        <dbReference type="EMBL" id="MPM56542.1"/>
    </source>
</evidence>
<dbReference type="InterPro" id="IPR041965">
    <property type="entry name" value="TTRAP_sf"/>
</dbReference>
<protein>
    <recommendedName>
        <fullName evidence="2">Tranposon-transfer assisting protein</fullName>
    </recommendedName>
</protein>
<dbReference type="EMBL" id="VSSQ01015808">
    <property type="protein sequence ID" value="MPM56542.1"/>
    <property type="molecule type" value="Genomic_DNA"/>
</dbReference>
<reference evidence="1" key="1">
    <citation type="submission" date="2019-08" db="EMBL/GenBank/DDBJ databases">
        <authorList>
            <person name="Kucharzyk K."/>
            <person name="Murdoch R.W."/>
            <person name="Higgins S."/>
            <person name="Loffler F."/>
        </authorList>
    </citation>
    <scope>NUCLEOTIDE SEQUENCE</scope>
</reference>
<gene>
    <name evidence="1" type="ORF">SDC9_103348</name>
</gene>
<dbReference type="Gene3D" id="1.10.10.1850">
    <property type="entry name" value="Sporulation protein-like"/>
    <property type="match status" value="1"/>
</dbReference>
<dbReference type="InterPro" id="IPR025468">
    <property type="entry name" value="TTRAP"/>
</dbReference>
<sequence>MDRFSIEELNLMCIYDTGTRSGLIAGLEKIALELAPEDEELAGLVQSALKKLTAMSDQEYGELILVPDYKEEED</sequence>
<organism evidence="1">
    <name type="scientific">bioreactor metagenome</name>
    <dbReference type="NCBI Taxonomy" id="1076179"/>
    <lineage>
        <taxon>unclassified sequences</taxon>
        <taxon>metagenomes</taxon>
        <taxon>ecological metagenomes</taxon>
    </lineage>
</organism>
<dbReference type="Pfam" id="PF14203">
    <property type="entry name" value="TTRAP"/>
    <property type="match status" value="1"/>
</dbReference>